<name>A0ABY1S3S3_9GAMM</name>
<reference evidence="3 4" key="1">
    <citation type="submission" date="2017-05" db="EMBL/GenBank/DDBJ databases">
        <authorList>
            <person name="Varghese N."/>
            <person name="Submissions S."/>
        </authorList>
    </citation>
    <scope>NUCLEOTIDE SEQUENCE [LARGE SCALE GENOMIC DNA]</scope>
    <source>
        <strain evidence="3 4">CGMCC 1.7287</strain>
    </source>
</reference>
<evidence type="ECO:0000256" key="1">
    <source>
        <dbReference type="SAM" id="Coils"/>
    </source>
</evidence>
<protein>
    <submittedName>
        <fullName evidence="3">Phasin protein</fullName>
    </submittedName>
</protein>
<feature type="domain" description="Phasin" evidence="2">
    <location>
        <begin position="3"/>
        <end position="99"/>
    </location>
</feature>
<dbReference type="EMBL" id="FXWV01000018">
    <property type="protein sequence ID" value="SMR77860.1"/>
    <property type="molecule type" value="Genomic_DNA"/>
</dbReference>
<organism evidence="3 4">
    <name type="scientific">Marinobacterium sediminicola</name>
    <dbReference type="NCBI Taxonomy" id="518898"/>
    <lineage>
        <taxon>Bacteria</taxon>
        <taxon>Pseudomonadati</taxon>
        <taxon>Pseudomonadota</taxon>
        <taxon>Gammaproteobacteria</taxon>
        <taxon>Oceanospirillales</taxon>
        <taxon>Oceanospirillaceae</taxon>
        <taxon>Marinobacterium</taxon>
    </lineage>
</organism>
<dbReference type="InterPro" id="IPR018968">
    <property type="entry name" value="Phasin"/>
</dbReference>
<keyword evidence="1" id="KW-0175">Coiled coil</keyword>
<accession>A0ABY1S3S3</accession>
<evidence type="ECO:0000313" key="4">
    <source>
        <dbReference type="Proteomes" id="UP001159257"/>
    </source>
</evidence>
<evidence type="ECO:0000259" key="2">
    <source>
        <dbReference type="Pfam" id="PF09361"/>
    </source>
</evidence>
<comment type="caution">
    <text evidence="3">The sequence shown here is derived from an EMBL/GenBank/DDBJ whole genome shotgun (WGS) entry which is preliminary data.</text>
</comment>
<gene>
    <name evidence="3" type="ORF">SAMN04487964_11850</name>
</gene>
<dbReference type="Pfam" id="PF09361">
    <property type="entry name" value="Phasin_2"/>
    <property type="match status" value="1"/>
</dbReference>
<dbReference type="RefSeq" id="WP_343774711.1">
    <property type="nucleotide sequence ID" value="NZ_BAAAEY010000015.1"/>
</dbReference>
<proteinExistence type="predicted"/>
<sequence>MFQDMTKQFNESMAPFRELVNIQTKMLEELTRQQMECTKACLEATMQQSSELQKCKTPNDLIELQQAYAKELETTLKAANEQNMKALTAAQQAIQQLTQNSLEAFTGKK</sequence>
<evidence type="ECO:0000313" key="3">
    <source>
        <dbReference type="EMBL" id="SMR77860.1"/>
    </source>
</evidence>
<dbReference type="Proteomes" id="UP001159257">
    <property type="component" value="Unassembled WGS sequence"/>
</dbReference>
<feature type="coiled-coil region" evidence="1">
    <location>
        <begin position="62"/>
        <end position="100"/>
    </location>
</feature>
<keyword evidence="4" id="KW-1185">Reference proteome</keyword>